<dbReference type="Pfam" id="PF03928">
    <property type="entry name" value="HbpS-like"/>
    <property type="match status" value="1"/>
</dbReference>
<dbReference type="AlphaFoldDB" id="A0A381TS74"/>
<dbReference type="PANTHER" id="PTHR34309:SF10">
    <property type="entry name" value="SLR1406 PROTEIN"/>
    <property type="match status" value="1"/>
</dbReference>
<gene>
    <name evidence="1" type="ORF">METZ01_LOCUS71165</name>
</gene>
<dbReference type="Gene3D" id="3.30.450.150">
    <property type="entry name" value="Haem-degrading domain"/>
    <property type="match status" value="1"/>
</dbReference>
<sequence length="163" mass="17475">MKKILFFLFISFFYITSINAAITTKPVLNLETAKLMAQACLDLAVEKKWKINVAIYESPGSLKYYASMDGAYPASELISKIKGKTSAGLPFTTRTLREMAFNSDNVSEGITTIPDIALIPGGVPILLNDGTHLGGIGVSGSSGKNDETCAKTAVDKGLQIIHE</sequence>
<name>A0A381TS74_9ZZZZ</name>
<protein>
    <recommendedName>
        <fullName evidence="2">Heme-binding protein</fullName>
    </recommendedName>
</protein>
<dbReference type="InterPro" id="IPR038084">
    <property type="entry name" value="PduO/GlcC-like_sf"/>
</dbReference>
<dbReference type="InterPro" id="IPR005624">
    <property type="entry name" value="PduO/GlcC-like"/>
</dbReference>
<dbReference type="SUPFAM" id="SSF143744">
    <property type="entry name" value="GlcG-like"/>
    <property type="match status" value="1"/>
</dbReference>
<organism evidence="1">
    <name type="scientific">marine metagenome</name>
    <dbReference type="NCBI Taxonomy" id="408172"/>
    <lineage>
        <taxon>unclassified sequences</taxon>
        <taxon>metagenomes</taxon>
        <taxon>ecological metagenomes</taxon>
    </lineage>
</organism>
<evidence type="ECO:0008006" key="2">
    <source>
        <dbReference type="Google" id="ProtNLM"/>
    </source>
</evidence>
<evidence type="ECO:0000313" key="1">
    <source>
        <dbReference type="EMBL" id="SVA18311.1"/>
    </source>
</evidence>
<accession>A0A381TS74</accession>
<reference evidence="1" key="1">
    <citation type="submission" date="2018-05" db="EMBL/GenBank/DDBJ databases">
        <authorList>
            <person name="Lanie J.A."/>
            <person name="Ng W.-L."/>
            <person name="Kazmierczak K.M."/>
            <person name="Andrzejewski T.M."/>
            <person name="Davidsen T.M."/>
            <person name="Wayne K.J."/>
            <person name="Tettelin H."/>
            <person name="Glass J.I."/>
            <person name="Rusch D."/>
            <person name="Podicherti R."/>
            <person name="Tsui H.-C.T."/>
            <person name="Winkler M.E."/>
        </authorList>
    </citation>
    <scope>NUCLEOTIDE SEQUENCE</scope>
</reference>
<dbReference type="PANTHER" id="PTHR34309">
    <property type="entry name" value="SLR1406 PROTEIN"/>
    <property type="match status" value="1"/>
</dbReference>
<dbReference type="EMBL" id="UINC01004993">
    <property type="protein sequence ID" value="SVA18311.1"/>
    <property type="molecule type" value="Genomic_DNA"/>
</dbReference>
<dbReference type="InterPro" id="IPR052517">
    <property type="entry name" value="GlcG_carb_metab_protein"/>
</dbReference>
<proteinExistence type="predicted"/>